<keyword evidence="1 3" id="KW-0853">WD repeat</keyword>
<evidence type="ECO:0000256" key="3">
    <source>
        <dbReference type="PROSITE-ProRule" id="PRU00221"/>
    </source>
</evidence>
<feature type="repeat" description="WD" evidence="3">
    <location>
        <begin position="318"/>
        <end position="351"/>
    </location>
</feature>
<dbReference type="Gene3D" id="2.130.10.10">
    <property type="entry name" value="YVTN repeat-like/Quinoprotein amine dehydrogenase"/>
    <property type="match status" value="2"/>
</dbReference>
<evidence type="ECO:0000313" key="5">
    <source>
        <dbReference type="Proteomes" id="UP001162480"/>
    </source>
</evidence>
<dbReference type="PANTHER" id="PTHR19879">
    <property type="entry name" value="TRANSCRIPTION INITIATION FACTOR TFIID"/>
    <property type="match status" value="1"/>
</dbReference>
<proteinExistence type="predicted"/>
<dbReference type="EMBL" id="OX597836">
    <property type="protein sequence ID" value="CAI9739471.1"/>
    <property type="molecule type" value="Genomic_DNA"/>
</dbReference>
<dbReference type="PROSITE" id="PS50294">
    <property type="entry name" value="WD_REPEATS_REGION"/>
    <property type="match status" value="4"/>
</dbReference>
<dbReference type="AlphaFoldDB" id="A0AA36BRY0"/>
<dbReference type="InterPro" id="IPR020472">
    <property type="entry name" value="WD40_PAC1"/>
</dbReference>
<protein>
    <submittedName>
        <fullName evidence="4">Repeat-containing 86-like isoform X2</fullName>
    </submittedName>
</protein>
<dbReference type="SUPFAM" id="SSF117289">
    <property type="entry name" value="Nucleoporin domain"/>
    <property type="match status" value="1"/>
</dbReference>
<feature type="repeat" description="WD" evidence="3">
    <location>
        <begin position="104"/>
        <end position="143"/>
    </location>
</feature>
<dbReference type="PANTHER" id="PTHR19879:SF9">
    <property type="entry name" value="TRANSCRIPTION INITIATION FACTOR TFIID SUBUNIT 5"/>
    <property type="match status" value="1"/>
</dbReference>
<dbReference type="InterPro" id="IPR015943">
    <property type="entry name" value="WD40/YVTN_repeat-like_dom_sf"/>
</dbReference>
<evidence type="ECO:0000256" key="2">
    <source>
        <dbReference type="ARBA" id="ARBA00022737"/>
    </source>
</evidence>
<feature type="repeat" description="WD" evidence="3">
    <location>
        <begin position="176"/>
        <end position="198"/>
    </location>
</feature>
<reference evidence="4" key="1">
    <citation type="submission" date="2023-08" db="EMBL/GenBank/DDBJ databases">
        <authorList>
            <person name="Alioto T."/>
            <person name="Alioto T."/>
            <person name="Gomez Garrido J."/>
        </authorList>
    </citation>
    <scope>NUCLEOTIDE SEQUENCE</scope>
</reference>
<name>A0AA36BRY0_OCTVU</name>
<dbReference type="SUPFAM" id="SSF50978">
    <property type="entry name" value="WD40 repeat-like"/>
    <property type="match status" value="1"/>
</dbReference>
<dbReference type="PRINTS" id="PR00320">
    <property type="entry name" value="GPROTEINBRPT"/>
</dbReference>
<feature type="repeat" description="WD" evidence="3">
    <location>
        <begin position="241"/>
        <end position="270"/>
    </location>
</feature>
<evidence type="ECO:0000313" key="4">
    <source>
        <dbReference type="EMBL" id="CAI9739471.1"/>
    </source>
</evidence>
<gene>
    <name evidence="4" type="ORF">OCTVUL_1B002040</name>
</gene>
<dbReference type="Pfam" id="PF00400">
    <property type="entry name" value="WD40"/>
    <property type="match status" value="7"/>
</dbReference>
<dbReference type="InterPro" id="IPR019775">
    <property type="entry name" value="WD40_repeat_CS"/>
</dbReference>
<evidence type="ECO:0000256" key="1">
    <source>
        <dbReference type="ARBA" id="ARBA00022574"/>
    </source>
</evidence>
<organism evidence="4 5">
    <name type="scientific">Octopus vulgaris</name>
    <name type="common">Common octopus</name>
    <dbReference type="NCBI Taxonomy" id="6645"/>
    <lineage>
        <taxon>Eukaryota</taxon>
        <taxon>Metazoa</taxon>
        <taxon>Spiralia</taxon>
        <taxon>Lophotrochozoa</taxon>
        <taxon>Mollusca</taxon>
        <taxon>Cephalopoda</taxon>
        <taxon>Coleoidea</taxon>
        <taxon>Octopodiformes</taxon>
        <taxon>Octopoda</taxon>
        <taxon>Incirrata</taxon>
        <taxon>Octopodidae</taxon>
        <taxon>Octopus</taxon>
    </lineage>
</organism>
<dbReference type="SMART" id="SM00320">
    <property type="entry name" value="WD40"/>
    <property type="match status" value="8"/>
</dbReference>
<keyword evidence="5" id="KW-1185">Reference proteome</keyword>
<dbReference type="InterPro" id="IPR001680">
    <property type="entry name" value="WD40_rpt"/>
</dbReference>
<dbReference type="PROSITE" id="PS00678">
    <property type="entry name" value="WD_REPEATS_1"/>
    <property type="match status" value="2"/>
</dbReference>
<feature type="repeat" description="WD" evidence="3">
    <location>
        <begin position="199"/>
        <end position="240"/>
    </location>
</feature>
<feature type="repeat" description="WD" evidence="3">
    <location>
        <begin position="20"/>
        <end position="61"/>
    </location>
</feature>
<dbReference type="Proteomes" id="UP001162480">
    <property type="component" value="Chromosome 23"/>
</dbReference>
<feature type="repeat" description="WD" evidence="3">
    <location>
        <begin position="64"/>
        <end position="103"/>
    </location>
</feature>
<sequence length="384" mass="42823">MGKCGSKNNDNSKSYLLQSLNQHTAGINCMALSEDGSVLATGSDDKTARLWSTKTRKCECMGTLVGHTDYINCILIEEADVLTGGADKTIRKWDISSCQCLLVMEGHKSLIYRIICTGDFVISSSYDRTAKCWDFNEGVNLMTFEGHKRGVFSLIFIPSDEEEYEDAEDDEAIDILVTGSADGDAKAWNFETGECLHTFKGHTSAITCMAMDSVGETLFTGSLDHTVRSWNVMTGETYKVFQGHQASVICLQISNKILYTGSSDHTSRSWVSEFAECTRVYRGHKHTVICMRFHEGLSCGDTFCRAFDAKSGALKRTFRGHETAVHTMQIVDNKLFTGSFDGTLNIWNIKNVADEINYDTIMEEEENDEKTQMQMEEIEKIGGL</sequence>
<dbReference type="PROSITE" id="PS50082">
    <property type="entry name" value="WD_REPEATS_2"/>
    <property type="match status" value="7"/>
</dbReference>
<dbReference type="CDD" id="cd00200">
    <property type="entry name" value="WD40"/>
    <property type="match status" value="1"/>
</dbReference>
<keyword evidence="2" id="KW-0677">Repeat</keyword>
<dbReference type="InterPro" id="IPR036322">
    <property type="entry name" value="WD40_repeat_dom_sf"/>
</dbReference>
<accession>A0AA36BRY0</accession>